<evidence type="ECO:0000313" key="3">
    <source>
        <dbReference type="EMBL" id="MFC4314309.1"/>
    </source>
</evidence>
<feature type="transmembrane region" description="Helical" evidence="1">
    <location>
        <begin position="50"/>
        <end position="68"/>
    </location>
</feature>
<sequence>MSSTLAFEHPWLLILLPLALLPLLRRRRDTLTFPSIAWLPPDRIGRIIGWLWPLFAVLALGSSIVALAQPGRPQTQVQRTGKGAEILVLLDRSRSMDDRMLPANWREIDPSLLLYHLGRGQQKAKVARELLSQFVARRPDDRFSLMYFSNRPLSVVPFTQHDPVMQAGIAAGGIGRGLADTDVGRALIAAIAQFDQRAYSGSRIMLLVSDGGANMDDEMMKRIRIGLARNRIALYWIYLRSYNSPTLDTNDPRWENAPEMALHRFFQTLKTPYRVYQAEDPESLSRAVADVERQQNLPLDFMEQIPRQDYSRVFLAIAAFSCAMLLMYRSMLLRSLP</sequence>
<feature type="transmembrane region" description="Helical" evidence="1">
    <location>
        <begin position="313"/>
        <end position="331"/>
    </location>
</feature>
<protein>
    <submittedName>
        <fullName evidence="3">VWA domain-containing protein</fullName>
    </submittedName>
</protein>
<dbReference type="SMART" id="SM00327">
    <property type="entry name" value="VWA"/>
    <property type="match status" value="1"/>
</dbReference>
<dbReference type="InterPro" id="IPR002035">
    <property type="entry name" value="VWF_A"/>
</dbReference>
<comment type="caution">
    <text evidence="3">The sequence shown here is derived from an EMBL/GenBank/DDBJ whole genome shotgun (WGS) entry which is preliminary data.</text>
</comment>
<keyword evidence="1" id="KW-0812">Transmembrane</keyword>
<proteinExistence type="predicted"/>
<dbReference type="CDD" id="cd00198">
    <property type="entry name" value="vWFA"/>
    <property type="match status" value="1"/>
</dbReference>
<keyword evidence="1" id="KW-1133">Transmembrane helix</keyword>
<dbReference type="SUPFAM" id="SSF53300">
    <property type="entry name" value="vWA-like"/>
    <property type="match status" value="1"/>
</dbReference>
<organism evidence="3 4">
    <name type="scientific">Steroidobacter flavus</name>
    <dbReference type="NCBI Taxonomy" id="1842136"/>
    <lineage>
        <taxon>Bacteria</taxon>
        <taxon>Pseudomonadati</taxon>
        <taxon>Pseudomonadota</taxon>
        <taxon>Gammaproteobacteria</taxon>
        <taxon>Steroidobacterales</taxon>
        <taxon>Steroidobacteraceae</taxon>
        <taxon>Steroidobacter</taxon>
    </lineage>
</organism>
<evidence type="ECO:0000313" key="4">
    <source>
        <dbReference type="Proteomes" id="UP001595904"/>
    </source>
</evidence>
<dbReference type="RefSeq" id="WP_380605382.1">
    <property type="nucleotide sequence ID" value="NZ_JBHSDU010000015.1"/>
</dbReference>
<dbReference type="InterPro" id="IPR036465">
    <property type="entry name" value="vWFA_dom_sf"/>
</dbReference>
<name>A0ABV8T6C6_9GAMM</name>
<dbReference type="Pfam" id="PF13519">
    <property type="entry name" value="VWA_2"/>
    <property type="match status" value="1"/>
</dbReference>
<keyword evidence="1" id="KW-0472">Membrane</keyword>
<feature type="domain" description="VWFA" evidence="2">
    <location>
        <begin position="85"/>
        <end position="291"/>
    </location>
</feature>
<dbReference type="Gene3D" id="3.40.50.410">
    <property type="entry name" value="von Willebrand factor, type A domain"/>
    <property type="match status" value="1"/>
</dbReference>
<dbReference type="Proteomes" id="UP001595904">
    <property type="component" value="Unassembled WGS sequence"/>
</dbReference>
<evidence type="ECO:0000256" key="1">
    <source>
        <dbReference type="SAM" id="Phobius"/>
    </source>
</evidence>
<keyword evidence="4" id="KW-1185">Reference proteome</keyword>
<reference evidence="4" key="1">
    <citation type="journal article" date="2019" name="Int. J. Syst. Evol. Microbiol.">
        <title>The Global Catalogue of Microorganisms (GCM) 10K type strain sequencing project: providing services to taxonomists for standard genome sequencing and annotation.</title>
        <authorList>
            <consortium name="The Broad Institute Genomics Platform"/>
            <consortium name="The Broad Institute Genome Sequencing Center for Infectious Disease"/>
            <person name="Wu L."/>
            <person name="Ma J."/>
        </authorList>
    </citation>
    <scope>NUCLEOTIDE SEQUENCE [LARGE SCALE GENOMIC DNA]</scope>
    <source>
        <strain evidence="4">CGMCC 1.10759</strain>
    </source>
</reference>
<gene>
    <name evidence="3" type="ORF">ACFPN2_34915</name>
</gene>
<evidence type="ECO:0000259" key="2">
    <source>
        <dbReference type="PROSITE" id="PS50234"/>
    </source>
</evidence>
<dbReference type="PROSITE" id="PS50234">
    <property type="entry name" value="VWFA"/>
    <property type="match status" value="1"/>
</dbReference>
<accession>A0ABV8T6C6</accession>
<dbReference type="EMBL" id="JBHSDU010000015">
    <property type="protein sequence ID" value="MFC4314309.1"/>
    <property type="molecule type" value="Genomic_DNA"/>
</dbReference>